<reference evidence="2 3" key="1">
    <citation type="submission" date="2022-01" db="EMBL/GenBank/DDBJ databases">
        <authorList>
            <person name="Xiong W."/>
            <person name="Schranz E."/>
        </authorList>
    </citation>
    <scope>NUCLEOTIDE SEQUENCE [LARGE SCALE GENOMIC DNA]</scope>
</reference>
<organism evidence="2 3">
    <name type="scientific">Lactuca virosa</name>
    <dbReference type="NCBI Taxonomy" id="75947"/>
    <lineage>
        <taxon>Eukaryota</taxon>
        <taxon>Viridiplantae</taxon>
        <taxon>Streptophyta</taxon>
        <taxon>Embryophyta</taxon>
        <taxon>Tracheophyta</taxon>
        <taxon>Spermatophyta</taxon>
        <taxon>Magnoliopsida</taxon>
        <taxon>eudicotyledons</taxon>
        <taxon>Gunneridae</taxon>
        <taxon>Pentapetalae</taxon>
        <taxon>asterids</taxon>
        <taxon>campanulids</taxon>
        <taxon>Asterales</taxon>
        <taxon>Asteraceae</taxon>
        <taxon>Cichorioideae</taxon>
        <taxon>Cichorieae</taxon>
        <taxon>Lactucinae</taxon>
        <taxon>Lactuca</taxon>
    </lineage>
</organism>
<sequence>MACIMAKYVESHMIAFWLSFLVLLVCDECTKNDVKDIKKDLISSPCPTYCLQIPPLYCCCSDKSSCYTAMNSCIGPCKKRGVCCPSKT</sequence>
<feature type="chain" id="PRO_5043751050" evidence="1">
    <location>
        <begin position="28"/>
        <end position="88"/>
    </location>
</feature>
<feature type="signal peptide" evidence="1">
    <location>
        <begin position="1"/>
        <end position="27"/>
    </location>
</feature>
<gene>
    <name evidence="2" type="ORF">LVIROSA_LOCUS6063</name>
</gene>
<accession>A0AAU9LY36</accession>
<name>A0AAU9LY36_9ASTR</name>
<keyword evidence="1" id="KW-0732">Signal</keyword>
<keyword evidence="3" id="KW-1185">Reference proteome</keyword>
<protein>
    <submittedName>
        <fullName evidence="2">Uncharacterized protein</fullName>
    </submittedName>
</protein>
<dbReference type="EMBL" id="CAKMRJ010000113">
    <property type="protein sequence ID" value="CAH1418472.1"/>
    <property type="molecule type" value="Genomic_DNA"/>
</dbReference>
<evidence type="ECO:0000313" key="3">
    <source>
        <dbReference type="Proteomes" id="UP001157418"/>
    </source>
</evidence>
<dbReference type="Proteomes" id="UP001157418">
    <property type="component" value="Unassembled WGS sequence"/>
</dbReference>
<comment type="caution">
    <text evidence="2">The sequence shown here is derived from an EMBL/GenBank/DDBJ whole genome shotgun (WGS) entry which is preliminary data.</text>
</comment>
<proteinExistence type="predicted"/>
<evidence type="ECO:0000256" key="1">
    <source>
        <dbReference type="SAM" id="SignalP"/>
    </source>
</evidence>
<evidence type="ECO:0000313" key="2">
    <source>
        <dbReference type="EMBL" id="CAH1418472.1"/>
    </source>
</evidence>
<dbReference type="AlphaFoldDB" id="A0AAU9LY36"/>